<keyword evidence="18" id="KW-1185">Reference proteome</keyword>
<comment type="similarity">
    <text evidence="12 13">Belongs to the TonB-dependent receptor family.</text>
</comment>
<keyword evidence="8" id="KW-0406">Ion transport</keyword>
<dbReference type="GO" id="GO:0015344">
    <property type="term" value="F:siderophore uptake transmembrane transporter activity"/>
    <property type="evidence" value="ECO:0007669"/>
    <property type="project" value="TreeGrafter"/>
</dbReference>
<evidence type="ECO:0000313" key="17">
    <source>
        <dbReference type="EMBL" id="GLK51116.1"/>
    </source>
</evidence>
<feature type="domain" description="TonB-dependent receptor-like beta-barrel" evidence="15">
    <location>
        <begin position="240"/>
        <end position="630"/>
    </location>
</feature>
<accession>A0A9W6MMR1</accession>
<gene>
    <name evidence="17" type="ORF">GCM10017621_06240</name>
</gene>
<organism evidence="17 18">
    <name type="scientific">Maricaulis virginensis</name>
    <dbReference type="NCBI Taxonomy" id="144022"/>
    <lineage>
        <taxon>Bacteria</taxon>
        <taxon>Pseudomonadati</taxon>
        <taxon>Pseudomonadota</taxon>
        <taxon>Alphaproteobacteria</taxon>
        <taxon>Maricaulales</taxon>
        <taxon>Maricaulaceae</taxon>
        <taxon>Maricaulis</taxon>
    </lineage>
</organism>
<evidence type="ECO:0000256" key="6">
    <source>
        <dbReference type="ARBA" id="ARBA00022729"/>
    </source>
</evidence>
<keyword evidence="6 14" id="KW-0732">Signal</keyword>
<evidence type="ECO:0000256" key="5">
    <source>
        <dbReference type="ARBA" id="ARBA00022692"/>
    </source>
</evidence>
<dbReference type="RefSeq" id="WP_271185508.1">
    <property type="nucleotide sequence ID" value="NZ_BSFE01000001.1"/>
</dbReference>
<dbReference type="InterPro" id="IPR036942">
    <property type="entry name" value="Beta-barrel_TonB_sf"/>
</dbReference>
<feature type="domain" description="TonB-dependent receptor plug" evidence="16">
    <location>
        <begin position="42"/>
        <end position="146"/>
    </location>
</feature>
<evidence type="ECO:0000313" key="18">
    <source>
        <dbReference type="Proteomes" id="UP001143486"/>
    </source>
</evidence>
<dbReference type="Gene3D" id="2.170.130.10">
    <property type="entry name" value="TonB-dependent receptor, plug domain"/>
    <property type="match status" value="1"/>
</dbReference>
<evidence type="ECO:0000256" key="11">
    <source>
        <dbReference type="ARBA" id="ARBA00023237"/>
    </source>
</evidence>
<evidence type="ECO:0000256" key="8">
    <source>
        <dbReference type="ARBA" id="ARBA00023065"/>
    </source>
</evidence>
<evidence type="ECO:0000259" key="15">
    <source>
        <dbReference type="Pfam" id="PF00593"/>
    </source>
</evidence>
<feature type="chain" id="PRO_5040753943" description="TonB-dependent receptor" evidence="14">
    <location>
        <begin position="22"/>
        <end position="664"/>
    </location>
</feature>
<feature type="signal peptide" evidence="14">
    <location>
        <begin position="1"/>
        <end position="21"/>
    </location>
</feature>
<evidence type="ECO:0000259" key="16">
    <source>
        <dbReference type="Pfam" id="PF07715"/>
    </source>
</evidence>
<reference evidence="17" key="1">
    <citation type="journal article" date="2014" name="Int. J. Syst. Evol. Microbiol.">
        <title>Complete genome sequence of Corynebacterium casei LMG S-19264T (=DSM 44701T), isolated from a smear-ripened cheese.</title>
        <authorList>
            <consortium name="US DOE Joint Genome Institute (JGI-PGF)"/>
            <person name="Walter F."/>
            <person name="Albersmeier A."/>
            <person name="Kalinowski J."/>
            <person name="Ruckert C."/>
        </authorList>
    </citation>
    <scope>NUCLEOTIDE SEQUENCE</scope>
    <source>
        <strain evidence="17">VKM B-1513</strain>
    </source>
</reference>
<keyword evidence="10 12" id="KW-0472">Membrane</keyword>
<evidence type="ECO:0000256" key="2">
    <source>
        <dbReference type="ARBA" id="ARBA00022448"/>
    </source>
</evidence>
<dbReference type="Gene3D" id="2.40.170.20">
    <property type="entry name" value="TonB-dependent receptor, beta-barrel domain"/>
    <property type="match status" value="1"/>
</dbReference>
<dbReference type="Proteomes" id="UP001143486">
    <property type="component" value="Unassembled WGS sequence"/>
</dbReference>
<comment type="caution">
    <text evidence="17">The sequence shown here is derived from an EMBL/GenBank/DDBJ whole genome shotgun (WGS) entry which is preliminary data.</text>
</comment>
<dbReference type="GO" id="GO:0009279">
    <property type="term" value="C:cell outer membrane"/>
    <property type="evidence" value="ECO:0007669"/>
    <property type="project" value="UniProtKB-SubCell"/>
</dbReference>
<protein>
    <recommendedName>
        <fullName evidence="19">TonB-dependent receptor</fullName>
    </recommendedName>
</protein>
<proteinExistence type="inferred from homology"/>
<dbReference type="EMBL" id="BSFE01000001">
    <property type="protein sequence ID" value="GLK51116.1"/>
    <property type="molecule type" value="Genomic_DNA"/>
</dbReference>
<dbReference type="AlphaFoldDB" id="A0A9W6MMR1"/>
<evidence type="ECO:0000256" key="14">
    <source>
        <dbReference type="SAM" id="SignalP"/>
    </source>
</evidence>
<evidence type="ECO:0000256" key="4">
    <source>
        <dbReference type="ARBA" id="ARBA00022496"/>
    </source>
</evidence>
<dbReference type="Pfam" id="PF00593">
    <property type="entry name" value="TonB_dep_Rec_b-barrel"/>
    <property type="match status" value="1"/>
</dbReference>
<reference evidence="17" key="2">
    <citation type="submission" date="2023-01" db="EMBL/GenBank/DDBJ databases">
        <authorList>
            <person name="Sun Q."/>
            <person name="Evtushenko L."/>
        </authorList>
    </citation>
    <scope>NUCLEOTIDE SEQUENCE</scope>
    <source>
        <strain evidence="17">VKM B-1513</strain>
    </source>
</reference>
<dbReference type="SUPFAM" id="SSF56935">
    <property type="entry name" value="Porins"/>
    <property type="match status" value="1"/>
</dbReference>
<keyword evidence="7" id="KW-0408">Iron</keyword>
<name>A0A9W6MMR1_9PROT</name>
<dbReference type="InterPro" id="IPR000531">
    <property type="entry name" value="Beta-barrel_TonB"/>
</dbReference>
<keyword evidence="2 12" id="KW-0813">Transport</keyword>
<dbReference type="PANTHER" id="PTHR32552:SF68">
    <property type="entry name" value="FERRICHROME OUTER MEMBRANE TRANSPORTER_PHAGE RECEPTOR"/>
    <property type="match status" value="1"/>
</dbReference>
<sequence length="664" mass="72082">MARTGLVALIVAIGIAVPASAQDVIVVTGDRAGEVRDAAALSLGVIGAAEIAEIAAQHPAELLNREAGVFIHRGNGAEHLTAIRSPVLTGGAGAGGFLYLEDGIALRAPGFANVNGLFEDIGPLAGAVEVLRGPGPSLYGSNALHGLVNTRTPDPAATPSRLVAEAGRFGRYRGEVVLARPGETVSSLIAVSARHEDGWREAAGLDHVRALVRADGEARGIDWRFTAALVQLNQETAGYAADYRDRAVARANGDPEAFRDALAGRMSLALRGQAPEGWTWSLTPYWRANAMDFRMHFFPTDPLEESGHRSAGVQGALYRERGAWRITLGSDLEWTRGWLSETQENPTRFSFVQGDHYDYAVDARVAALYARTRWQASERLSLIAGARWEATRFDYDNRLPDGSVGRYLRLADRSDDFSTFAPDFGFLFEVTENASLFGRVARGVRAPQTAELYRLQPGQTLAGIEPETLDSAELGWRQDIGAGRIEITAFAMEKSNVFFRDADGFNVTDGATDHHGVEFDIAWPLTGTLEAGLTGTWARHTYAFDRPVSAASEGIAKGNDVDTAPRWLWTGRLAWTPLPQADVSLEWTHVGAYFTDAGNLNTYEGHDLLTLRAQYRVSERTTLYGAIRNLTGEAYANRADYAFGNARYFPGEPRNVTVGIRVTG</sequence>
<evidence type="ECO:0000256" key="12">
    <source>
        <dbReference type="PROSITE-ProRule" id="PRU01360"/>
    </source>
</evidence>
<evidence type="ECO:0000256" key="13">
    <source>
        <dbReference type="RuleBase" id="RU003357"/>
    </source>
</evidence>
<evidence type="ECO:0000256" key="3">
    <source>
        <dbReference type="ARBA" id="ARBA00022452"/>
    </source>
</evidence>
<dbReference type="InterPro" id="IPR012910">
    <property type="entry name" value="Plug_dom"/>
</dbReference>
<dbReference type="Pfam" id="PF07715">
    <property type="entry name" value="Plug"/>
    <property type="match status" value="1"/>
</dbReference>
<comment type="subcellular location">
    <subcellularLocation>
        <location evidence="1 12">Cell outer membrane</location>
        <topology evidence="1 12">Multi-pass membrane protein</topology>
    </subcellularLocation>
</comment>
<keyword evidence="9 13" id="KW-0798">TonB box</keyword>
<keyword evidence="5 12" id="KW-0812">Transmembrane</keyword>
<evidence type="ECO:0000256" key="1">
    <source>
        <dbReference type="ARBA" id="ARBA00004571"/>
    </source>
</evidence>
<dbReference type="PROSITE" id="PS52016">
    <property type="entry name" value="TONB_DEPENDENT_REC_3"/>
    <property type="match status" value="1"/>
</dbReference>
<evidence type="ECO:0000256" key="9">
    <source>
        <dbReference type="ARBA" id="ARBA00023077"/>
    </source>
</evidence>
<dbReference type="InterPro" id="IPR037066">
    <property type="entry name" value="Plug_dom_sf"/>
</dbReference>
<keyword evidence="4" id="KW-0410">Iron transport</keyword>
<dbReference type="InterPro" id="IPR039426">
    <property type="entry name" value="TonB-dep_rcpt-like"/>
</dbReference>
<keyword evidence="3 12" id="KW-1134">Transmembrane beta strand</keyword>
<evidence type="ECO:0000256" key="7">
    <source>
        <dbReference type="ARBA" id="ARBA00023004"/>
    </source>
</evidence>
<evidence type="ECO:0000256" key="10">
    <source>
        <dbReference type="ARBA" id="ARBA00023136"/>
    </source>
</evidence>
<dbReference type="PANTHER" id="PTHR32552">
    <property type="entry name" value="FERRICHROME IRON RECEPTOR-RELATED"/>
    <property type="match status" value="1"/>
</dbReference>
<keyword evidence="11 12" id="KW-0998">Cell outer membrane</keyword>
<evidence type="ECO:0008006" key="19">
    <source>
        <dbReference type="Google" id="ProtNLM"/>
    </source>
</evidence>